<accession>A0A2N8SQ11</accession>
<comment type="catalytic activity">
    <reaction evidence="4">
        <text>N(2)-acetyl-L-ornithine + 2-oxoglutarate = N-acetyl-L-glutamate 5-semialdehyde + L-glutamate</text>
        <dbReference type="Rhea" id="RHEA:18049"/>
        <dbReference type="ChEBI" id="CHEBI:16810"/>
        <dbReference type="ChEBI" id="CHEBI:29123"/>
        <dbReference type="ChEBI" id="CHEBI:29985"/>
        <dbReference type="ChEBI" id="CHEBI:57805"/>
        <dbReference type="EC" id="2.6.1.11"/>
    </reaction>
</comment>
<dbReference type="InterPro" id="IPR015422">
    <property type="entry name" value="PyrdxlP-dep_Trfase_small"/>
</dbReference>
<dbReference type="PROSITE" id="PS00600">
    <property type="entry name" value="AA_TRANSFER_CLASS_3"/>
    <property type="match status" value="1"/>
</dbReference>
<dbReference type="AlphaFoldDB" id="A0A2N8SQ11"/>
<feature type="binding site" evidence="4">
    <location>
        <begin position="226"/>
        <end position="229"/>
    </location>
    <ligand>
        <name>pyridoxal 5'-phosphate</name>
        <dbReference type="ChEBI" id="CHEBI:597326"/>
    </ligand>
</feature>
<dbReference type="GO" id="GO:0030170">
    <property type="term" value="F:pyridoxal phosphate binding"/>
    <property type="evidence" value="ECO:0007669"/>
    <property type="project" value="InterPro"/>
</dbReference>
<keyword evidence="2 4" id="KW-0808">Transferase</keyword>
<dbReference type="Gene3D" id="3.40.640.10">
    <property type="entry name" value="Type I PLP-dependent aspartate aminotransferase-like (Major domain)"/>
    <property type="match status" value="1"/>
</dbReference>
<evidence type="ECO:0000256" key="2">
    <source>
        <dbReference type="ARBA" id="ARBA00022679"/>
    </source>
</evidence>
<dbReference type="InterPro" id="IPR017652">
    <property type="entry name" value="Ac/SucOrn_transaminase_bac"/>
</dbReference>
<evidence type="ECO:0000313" key="6">
    <source>
        <dbReference type="Proteomes" id="UP000236023"/>
    </source>
</evidence>
<feature type="binding site" evidence="4">
    <location>
        <position position="283"/>
    </location>
    <ligand>
        <name>N(2)-acetyl-L-ornithine</name>
        <dbReference type="ChEBI" id="CHEBI:57805"/>
    </ligand>
</feature>
<dbReference type="InterPro" id="IPR050103">
    <property type="entry name" value="Class-III_PLP-dep_AT"/>
</dbReference>
<dbReference type="HAMAP" id="MF_01107">
    <property type="entry name" value="ArgD_aminotrans_3"/>
    <property type="match status" value="1"/>
</dbReference>
<feature type="binding site" evidence="4">
    <location>
        <position position="141"/>
    </location>
    <ligand>
        <name>pyridoxal 5'-phosphate</name>
        <dbReference type="ChEBI" id="CHEBI:597326"/>
    </ligand>
</feature>
<sequence length="406" mass="43325">MSAPHTPVERADFDQVIVPTFAPAAFVPVRGLGSRVWDQSGRELVDFAGGIAVNALGHAHPALVAALTEQAGKLWHISNIYTNEPALRLAKKLVAATFADRAFFCNSGAEANEAAFKLARRYAHDVYGPQKFEIISALNSFHGRTLFTVTVGGQSKYSDGFGPKIEGISHVPYNDLEALKAAISDKTCAVVLEPIQGESGILPGEQAYLEGARQLCNEHNALLIFDEVQTGMGRTGELFAYMHYGVEPDILTNAKSLGGGFPIGAMLTTNGIAAHLSVGTHGTTYGGNPLACAVAETVVDIVNTPEVLEGVKARHERFKTRLLQIGERYGVFSQIRGRGLLIGCVLTDAWKGKAGAFCAAAEKEALMVLQAGPDVVRLAPSLVIDEADIDEGLERFERAIATLVQA</sequence>
<dbReference type="GO" id="GO:0005737">
    <property type="term" value="C:cytoplasm"/>
    <property type="evidence" value="ECO:0007669"/>
    <property type="project" value="UniProtKB-SubCell"/>
</dbReference>
<evidence type="ECO:0000256" key="4">
    <source>
        <dbReference type="HAMAP-Rule" id="MF_01107"/>
    </source>
</evidence>
<comment type="subunit">
    <text evidence="4">Homodimer.</text>
</comment>
<comment type="miscellaneous">
    <text evidence="4">May also have succinyldiaminopimelate aminotransferase activity, thus carrying out the corresponding step in lysine biosynthesis.</text>
</comment>
<evidence type="ECO:0000256" key="1">
    <source>
        <dbReference type="ARBA" id="ARBA00022576"/>
    </source>
</evidence>
<dbReference type="CDD" id="cd00610">
    <property type="entry name" value="OAT_like"/>
    <property type="match status" value="1"/>
</dbReference>
<dbReference type="Proteomes" id="UP000236023">
    <property type="component" value="Unassembled WGS sequence"/>
</dbReference>
<dbReference type="PIRSF" id="PIRSF000521">
    <property type="entry name" value="Transaminase_4ab_Lys_Orn"/>
    <property type="match status" value="1"/>
</dbReference>
<keyword evidence="4" id="KW-0028">Amino-acid biosynthesis</keyword>
<dbReference type="GO" id="GO:0042802">
    <property type="term" value="F:identical protein binding"/>
    <property type="evidence" value="ECO:0007669"/>
    <property type="project" value="TreeGrafter"/>
</dbReference>
<reference evidence="5 6" key="1">
    <citation type="submission" date="2018-01" db="EMBL/GenBank/DDBJ databases">
        <title>Denitrification phenotypes of diverse strains of Pseudomonas stutzeri.</title>
        <authorList>
            <person name="Milligan D.A."/>
            <person name="Bergaust L."/>
            <person name="Bakken L.R."/>
            <person name="Frostegard A."/>
        </authorList>
    </citation>
    <scope>NUCLEOTIDE SEQUENCE [LARGE SCALE GENOMIC DNA]</scope>
    <source>
        <strain evidence="5 6">24a75</strain>
    </source>
</reference>
<dbReference type="InterPro" id="IPR049704">
    <property type="entry name" value="Aminotrans_3_PPA_site"/>
</dbReference>
<name>A0A2N8SQ11_STUST</name>
<dbReference type="SUPFAM" id="SSF53383">
    <property type="entry name" value="PLP-dependent transferases"/>
    <property type="match status" value="1"/>
</dbReference>
<comment type="caution">
    <text evidence="5">The sequence shown here is derived from an EMBL/GenBank/DDBJ whole genome shotgun (WGS) entry which is preliminary data.</text>
</comment>
<dbReference type="NCBIfam" id="NF002325">
    <property type="entry name" value="PRK01278.1"/>
    <property type="match status" value="1"/>
</dbReference>
<comment type="subcellular location">
    <subcellularLocation>
        <location evidence="4">Cytoplasm</location>
    </subcellularLocation>
</comment>
<dbReference type="NCBIfam" id="TIGR00707">
    <property type="entry name" value="argD"/>
    <property type="match status" value="1"/>
</dbReference>
<dbReference type="NCBIfam" id="NF003468">
    <property type="entry name" value="PRK05093.1"/>
    <property type="match status" value="1"/>
</dbReference>
<evidence type="ECO:0000256" key="3">
    <source>
        <dbReference type="ARBA" id="ARBA00022898"/>
    </source>
</evidence>
<feature type="binding site" evidence="4">
    <location>
        <position position="144"/>
    </location>
    <ligand>
        <name>N(2)-acetyl-L-ornithine</name>
        <dbReference type="ChEBI" id="CHEBI:57805"/>
    </ligand>
</feature>
<dbReference type="InterPro" id="IPR004636">
    <property type="entry name" value="AcOrn/SuccOrn_fam"/>
</dbReference>
<feature type="binding site" evidence="4">
    <location>
        <position position="284"/>
    </location>
    <ligand>
        <name>pyridoxal 5'-phosphate</name>
        <dbReference type="ChEBI" id="CHEBI:597326"/>
    </ligand>
</feature>
<comment type="pathway">
    <text evidence="4">Amino-acid biosynthesis; L-arginine biosynthesis; N(2)-acetyl-L-ornithine from L-glutamate: step 4/4.</text>
</comment>
<evidence type="ECO:0000313" key="5">
    <source>
        <dbReference type="EMBL" id="PNG04588.1"/>
    </source>
</evidence>
<dbReference type="InterPro" id="IPR005814">
    <property type="entry name" value="Aminotrans_3"/>
</dbReference>
<protein>
    <recommendedName>
        <fullName evidence="4">Acetylornithine aminotransferase</fullName>
        <shortName evidence="4">ACOAT</shortName>
        <ecNumber evidence="4">2.6.1.11</ecNumber>
    </recommendedName>
</protein>
<comment type="cofactor">
    <cofactor evidence="4">
        <name>pyridoxal 5'-phosphate</name>
        <dbReference type="ChEBI" id="CHEBI:597326"/>
    </cofactor>
    <text evidence="4">Binds 1 pyridoxal phosphate per subunit.</text>
</comment>
<dbReference type="Gene3D" id="3.90.1150.10">
    <property type="entry name" value="Aspartate Aminotransferase, domain 1"/>
    <property type="match status" value="1"/>
</dbReference>
<dbReference type="UniPathway" id="UPA00068">
    <property type="reaction ID" value="UER00109"/>
</dbReference>
<proteinExistence type="inferred from homology"/>
<dbReference type="FunFam" id="3.40.640.10:FF:000004">
    <property type="entry name" value="Acetylornithine aminotransferase"/>
    <property type="match status" value="1"/>
</dbReference>
<keyword evidence="1 4" id="KW-0032">Aminotransferase</keyword>
<dbReference type="PANTHER" id="PTHR11986">
    <property type="entry name" value="AMINOTRANSFERASE CLASS III"/>
    <property type="match status" value="1"/>
</dbReference>
<feature type="binding site" evidence="4">
    <location>
        <begin position="108"/>
        <end position="109"/>
    </location>
    <ligand>
        <name>pyridoxal 5'-phosphate</name>
        <dbReference type="ChEBI" id="CHEBI:597326"/>
    </ligand>
</feature>
<dbReference type="RefSeq" id="WP_037039201.1">
    <property type="nucleotide sequence ID" value="NZ_JAMOHU010000037.1"/>
</dbReference>
<feature type="modified residue" description="N6-(pyridoxal phosphate)lysine" evidence="4">
    <location>
        <position position="255"/>
    </location>
</feature>
<dbReference type="InterPro" id="IPR015421">
    <property type="entry name" value="PyrdxlP-dep_Trfase_major"/>
</dbReference>
<dbReference type="EMBL" id="POUT01000021">
    <property type="protein sequence ID" value="PNG04588.1"/>
    <property type="molecule type" value="Genomic_DNA"/>
</dbReference>
<dbReference type="NCBIfam" id="TIGR03246">
    <property type="entry name" value="arg_catab_astC"/>
    <property type="match status" value="1"/>
</dbReference>
<dbReference type="Pfam" id="PF00202">
    <property type="entry name" value="Aminotran_3"/>
    <property type="match status" value="1"/>
</dbReference>
<gene>
    <name evidence="4" type="primary">argD</name>
    <name evidence="5" type="ORF">CXK94_21580</name>
</gene>
<keyword evidence="3 4" id="KW-0663">Pyridoxal phosphate</keyword>
<dbReference type="PANTHER" id="PTHR11986:SF113">
    <property type="entry name" value="SUCCINYLORNITHINE TRANSAMINASE"/>
    <property type="match status" value="1"/>
</dbReference>
<dbReference type="GO" id="GO:0006526">
    <property type="term" value="P:L-arginine biosynthetic process"/>
    <property type="evidence" value="ECO:0007669"/>
    <property type="project" value="UniProtKB-UniRule"/>
</dbReference>
<dbReference type="GO" id="GO:0003992">
    <property type="term" value="F:N2-acetyl-L-ornithine:2-oxoglutarate 5-aminotransferase activity"/>
    <property type="evidence" value="ECO:0007669"/>
    <property type="project" value="UniProtKB-UniRule"/>
</dbReference>
<dbReference type="EC" id="2.6.1.11" evidence="4"/>
<dbReference type="InterPro" id="IPR015424">
    <property type="entry name" value="PyrdxlP-dep_Trfase"/>
</dbReference>
<keyword evidence="4" id="KW-0055">Arginine biosynthesis</keyword>
<organism evidence="5 6">
    <name type="scientific">Stutzerimonas stutzeri</name>
    <name type="common">Pseudomonas stutzeri</name>
    <dbReference type="NCBI Taxonomy" id="316"/>
    <lineage>
        <taxon>Bacteria</taxon>
        <taxon>Pseudomonadati</taxon>
        <taxon>Pseudomonadota</taxon>
        <taxon>Gammaproteobacteria</taxon>
        <taxon>Pseudomonadales</taxon>
        <taxon>Pseudomonadaceae</taxon>
        <taxon>Stutzerimonas</taxon>
    </lineage>
</organism>
<comment type="similarity">
    <text evidence="4">Belongs to the class-III pyridoxal-phosphate-dependent aminotransferase family. ArgD subfamily.</text>
</comment>
<dbReference type="NCBIfam" id="NF009047">
    <property type="entry name" value="PRK12381.1"/>
    <property type="match status" value="1"/>
</dbReference>
<keyword evidence="4" id="KW-0963">Cytoplasm</keyword>